<sequence length="135" mass="14962">MAEKDHRKVEELETRLGKCHELVSTTETSMSSANADYETESNAASFSSGTSGNTSQQPQLSKAEIIQHLSGIKEEFSCIMKEVQAIKDTQKEAMLLFQSELMKTMAVLQQIQLQDVPPPTETQNVATIDNIVNEN</sequence>
<protein>
    <submittedName>
        <fullName evidence="3">Uncharacterized protein LOC106815825</fullName>
    </submittedName>
</protein>
<dbReference type="Proteomes" id="UP000695022">
    <property type="component" value="Unplaced"/>
</dbReference>
<reference evidence="3" key="1">
    <citation type="submission" date="2025-08" db="UniProtKB">
        <authorList>
            <consortium name="RefSeq"/>
        </authorList>
    </citation>
    <scope>IDENTIFICATION</scope>
</reference>
<dbReference type="GeneID" id="106815825"/>
<name>A0ABM1EUF8_PRICU</name>
<evidence type="ECO:0000313" key="2">
    <source>
        <dbReference type="Proteomes" id="UP000695022"/>
    </source>
</evidence>
<gene>
    <name evidence="3" type="primary">LOC106815825</name>
</gene>
<organism evidence="2 3">
    <name type="scientific">Priapulus caudatus</name>
    <name type="common">Priapulid worm</name>
    <dbReference type="NCBI Taxonomy" id="37621"/>
    <lineage>
        <taxon>Eukaryota</taxon>
        <taxon>Metazoa</taxon>
        <taxon>Ecdysozoa</taxon>
        <taxon>Scalidophora</taxon>
        <taxon>Priapulida</taxon>
        <taxon>Priapulimorpha</taxon>
        <taxon>Priapulimorphida</taxon>
        <taxon>Priapulidae</taxon>
        <taxon>Priapulus</taxon>
    </lineage>
</organism>
<proteinExistence type="predicted"/>
<evidence type="ECO:0000256" key="1">
    <source>
        <dbReference type="SAM" id="MobiDB-lite"/>
    </source>
</evidence>
<feature type="region of interest" description="Disordered" evidence="1">
    <location>
        <begin position="23"/>
        <end position="61"/>
    </location>
</feature>
<dbReference type="Gene3D" id="6.10.250.1380">
    <property type="match status" value="1"/>
</dbReference>
<keyword evidence="2" id="KW-1185">Reference proteome</keyword>
<dbReference type="RefSeq" id="XP_014675829.1">
    <property type="nucleotide sequence ID" value="XM_014820343.1"/>
</dbReference>
<feature type="compositionally biased region" description="Polar residues" evidence="1">
    <location>
        <begin position="23"/>
        <end position="60"/>
    </location>
</feature>
<accession>A0ABM1EUF8</accession>
<evidence type="ECO:0000313" key="3">
    <source>
        <dbReference type="RefSeq" id="XP_014675829.1"/>
    </source>
</evidence>